<keyword evidence="2 6" id="KW-0812">Transmembrane</keyword>
<evidence type="ECO:0000256" key="4">
    <source>
        <dbReference type="ARBA" id="ARBA00023136"/>
    </source>
</evidence>
<sequence length="340" mass="35950">MAQFAGLHRRQDDQVSYSDGDYYSTASYSDGGYYSTASYYAPSSSLQPTTATSDTPVSATATASTSSETISSSPRPTTTGSASTNTALSSSSSDLSTGAKAGIGVTIPLVVIILALSLLCYFRKRRANRRNGAGNNIPEISQQPWPENHSPESKNLPAEADSTALHEPDSNLIFKSPPVAAGTQNPSVYELSGNSAVEYPPAAALATQKHRTSLGHHSAKTYSSVSNDVFREAVTSSASTPASEMIPSRGLDVSTSALTDSRAPSQNPQVKTWEDTERPSSGVENSDAQLAQLEAEMARIAEERERLQQMQVLAGREAELKRQIAARKAANSGAKPDSSP</sequence>
<feature type="transmembrane region" description="Helical" evidence="6">
    <location>
        <begin position="101"/>
        <end position="122"/>
    </location>
</feature>
<accession>A0A9W9PL51</accession>
<dbReference type="GO" id="GO:0016020">
    <property type="term" value="C:membrane"/>
    <property type="evidence" value="ECO:0007669"/>
    <property type="project" value="UniProtKB-SubCell"/>
</dbReference>
<name>A0A9W9PL51_9EURO</name>
<evidence type="ECO:0000256" key="3">
    <source>
        <dbReference type="ARBA" id="ARBA00022989"/>
    </source>
</evidence>
<dbReference type="InterPro" id="IPR051694">
    <property type="entry name" value="Immunoregulatory_rcpt-like"/>
</dbReference>
<organism evidence="7 8">
    <name type="scientific">Penicillium atrosanguineum</name>
    <dbReference type="NCBI Taxonomy" id="1132637"/>
    <lineage>
        <taxon>Eukaryota</taxon>
        <taxon>Fungi</taxon>
        <taxon>Dikarya</taxon>
        <taxon>Ascomycota</taxon>
        <taxon>Pezizomycotina</taxon>
        <taxon>Eurotiomycetes</taxon>
        <taxon>Eurotiomycetidae</taxon>
        <taxon>Eurotiales</taxon>
        <taxon>Aspergillaceae</taxon>
        <taxon>Penicillium</taxon>
    </lineage>
</organism>
<feature type="region of interest" description="Disordered" evidence="5">
    <location>
        <begin position="1"/>
        <end position="20"/>
    </location>
</feature>
<feature type="region of interest" description="Disordered" evidence="5">
    <location>
        <begin position="258"/>
        <end position="286"/>
    </location>
</feature>
<protein>
    <submittedName>
        <fullName evidence="7">Uncharacterized protein</fullName>
    </submittedName>
</protein>
<evidence type="ECO:0000256" key="6">
    <source>
        <dbReference type="SAM" id="Phobius"/>
    </source>
</evidence>
<gene>
    <name evidence="7" type="ORF">N7476_010672</name>
</gene>
<dbReference type="AlphaFoldDB" id="A0A9W9PL51"/>
<dbReference type="GO" id="GO:0071944">
    <property type="term" value="C:cell periphery"/>
    <property type="evidence" value="ECO:0007669"/>
    <property type="project" value="UniProtKB-ARBA"/>
</dbReference>
<reference evidence="7" key="2">
    <citation type="journal article" date="2023" name="IMA Fungus">
        <title>Comparative genomic study of the Penicillium genus elucidates a diverse pangenome and 15 lateral gene transfer events.</title>
        <authorList>
            <person name="Petersen C."/>
            <person name="Sorensen T."/>
            <person name="Nielsen M.R."/>
            <person name="Sondergaard T.E."/>
            <person name="Sorensen J.L."/>
            <person name="Fitzpatrick D.A."/>
            <person name="Frisvad J.C."/>
            <person name="Nielsen K.L."/>
        </authorList>
    </citation>
    <scope>NUCLEOTIDE SEQUENCE</scope>
    <source>
        <strain evidence="7">IBT 21472</strain>
    </source>
</reference>
<feature type="compositionally biased region" description="Polar residues" evidence="5">
    <location>
        <begin position="258"/>
        <end position="270"/>
    </location>
</feature>
<keyword evidence="3 6" id="KW-1133">Transmembrane helix</keyword>
<reference evidence="7" key="1">
    <citation type="submission" date="2022-12" db="EMBL/GenBank/DDBJ databases">
        <authorList>
            <person name="Petersen C."/>
        </authorList>
    </citation>
    <scope>NUCLEOTIDE SEQUENCE</scope>
    <source>
        <strain evidence="7">IBT 21472</strain>
    </source>
</reference>
<evidence type="ECO:0000313" key="7">
    <source>
        <dbReference type="EMBL" id="KAJ5299115.1"/>
    </source>
</evidence>
<feature type="region of interest" description="Disordered" evidence="5">
    <location>
        <begin position="130"/>
        <end position="163"/>
    </location>
</feature>
<dbReference type="Proteomes" id="UP001147746">
    <property type="component" value="Unassembled WGS sequence"/>
</dbReference>
<comment type="subcellular location">
    <subcellularLocation>
        <location evidence="1">Membrane</location>
        <topology evidence="1">Single-pass membrane protein</topology>
    </subcellularLocation>
</comment>
<keyword evidence="4 6" id="KW-0472">Membrane</keyword>
<dbReference type="PANTHER" id="PTHR15549">
    <property type="entry name" value="PAIRED IMMUNOGLOBULIN-LIKE TYPE 2 RECEPTOR"/>
    <property type="match status" value="1"/>
</dbReference>
<evidence type="ECO:0000313" key="8">
    <source>
        <dbReference type="Proteomes" id="UP001147746"/>
    </source>
</evidence>
<comment type="caution">
    <text evidence="7">The sequence shown here is derived from an EMBL/GenBank/DDBJ whole genome shotgun (WGS) entry which is preliminary data.</text>
</comment>
<proteinExistence type="predicted"/>
<evidence type="ECO:0000256" key="2">
    <source>
        <dbReference type="ARBA" id="ARBA00022692"/>
    </source>
</evidence>
<keyword evidence="8" id="KW-1185">Reference proteome</keyword>
<evidence type="ECO:0000256" key="1">
    <source>
        <dbReference type="ARBA" id="ARBA00004167"/>
    </source>
</evidence>
<feature type="region of interest" description="Disordered" evidence="5">
    <location>
        <begin position="45"/>
        <end position="96"/>
    </location>
</feature>
<dbReference type="EMBL" id="JAPZBO010000010">
    <property type="protein sequence ID" value="KAJ5299115.1"/>
    <property type="molecule type" value="Genomic_DNA"/>
</dbReference>
<evidence type="ECO:0000256" key="5">
    <source>
        <dbReference type="SAM" id="MobiDB-lite"/>
    </source>
</evidence>